<comment type="caution">
    <text evidence="1">The sequence shown here is derived from an EMBL/GenBank/DDBJ whole genome shotgun (WGS) entry which is preliminary data.</text>
</comment>
<name>A0ABT1D494_9PROT</name>
<reference evidence="1 2" key="1">
    <citation type="submission" date="2021-12" db="EMBL/GenBank/DDBJ databases">
        <title>Siccirubricoccus leaddurans sp. nov., a high concentration Zn2+ tolerance bacterium.</title>
        <authorList>
            <person name="Cao Y."/>
        </authorList>
    </citation>
    <scope>NUCLEOTIDE SEQUENCE [LARGE SCALE GENOMIC DNA]</scope>
    <source>
        <strain evidence="1 2">KC 17139</strain>
    </source>
</reference>
<organism evidence="1 2">
    <name type="scientific">Siccirubricoccus soli</name>
    <dbReference type="NCBI Taxonomy" id="2899147"/>
    <lineage>
        <taxon>Bacteria</taxon>
        <taxon>Pseudomonadati</taxon>
        <taxon>Pseudomonadota</taxon>
        <taxon>Alphaproteobacteria</taxon>
        <taxon>Acetobacterales</taxon>
        <taxon>Roseomonadaceae</taxon>
        <taxon>Siccirubricoccus</taxon>
    </lineage>
</organism>
<evidence type="ECO:0000313" key="2">
    <source>
        <dbReference type="Proteomes" id="UP001523392"/>
    </source>
</evidence>
<accession>A0ABT1D494</accession>
<dbReference type="EMBL" id="JAFIRR010000033">
    <property type="protein sequence ID" value="MCO6415800.1"/>
    <property type="molecule type" value="Genomic_DNA"/>
</dbReference>
<evidence type="ECO:0000313" key="1">
    <source>
        <dbReference type="EMBL" id="MCO6415800.1"/>
    </source>
</evidence>
<proteinExistence type="predicted"/>
<keyword evidence="2" id="KW-1185">Reference proteome</keyword>
<dbReference type="Proteomes" id="UP001523392">
    <property type="component" value="Unassembled WGS sequence"/>
</dbReference>
<sequence length="50" mass="5923">MDEERLHDLALYIEPEVGRLWVYSTGEDAALAFTRDCIERLRELIAEEKR</sequence>
<protein>
    <submittedName>
        <fullName evidence="1">DUF4336 domain-containing protein</fullName>
    </submittedName>
</protein>
<gene>
    <name evidence="1" type="ORF">JYK14_06360</name>
</gene>
<dbReference type="RefSeq" id="WP_252952432.1">
    <property type="nucleotide sequence ID" value="NZ_JAFIRR010000033.1"/>
</dbReference>